<evidence type="ECO:0000313" key="2">
    <source>
        <dbReference type="Proteomes" id="UP000887013"/>
    </source>
</evidence>
<dbReference type="AlphaFoldDB" id="A0A8X6TB88"/>
<keyword evidence="2" id="KW-1185">Reference proteome</keyword>
<proteinExistence type="predicted"/>
<name>A0A8X6TB88_NEPPI</name>
<sequence>MLIKVIFANVAKAVTLGKRNSLTNDYTLTIDILEFIFCRVHLTSEAPLYDISKATVPSNHLNSTSLPLNHVETEPHEGWSLAEGIANSAVLQFN</sequence>
<gene>
    <name evidence="1" type="ORF">NPIL_130451</name>
</gene>
<reference evidence="1" key="1">
    <citation type="submission" date="2020-08" db="EMBL/GenBank/DDBJ databases">
        <title>Multicomponent nature underlies the extraordinary mechanical properties of spider dragline silk.</title>
        <authorList>
            <person name="Kono N."/>
            <person name="Nakamura H."/>
            <person name="Mori M."/>
            <person name="Yoshida Y."/>
            <person name="Ohtoshi R."/>
            <person name="Malay A.D."/>
            <person name="Moran D.A.P."/>
            <person name="Tomita M."/>
            <person name="Numata K."/>
            <person name="Arakawa K."/>
        </authorList>
    </citation>
    <scope>NUCLEOTIDE SEQUENCE</scope>
</reference>
<comment type="caution">
    <text evidence="1">The sequence shown here is derived from an EMBL/GenBank/DDBJ whole genome shotgun (WGS) entry which is preliminary data.</text>
</comment>
<accession>A0A8X6TB88</accession>
<dbReference type="EMBL" id="BMAW01099766">
    <property type="protein sequence ID" value="GFS91640.1"/>
    <property type="molecule type" value="Genomic_DNA"/>
</dbReference>
<dbReference type="Proteomes" id="UP000887013">
    <property type="component" value="Unassembled WGS sequence"/>
</dbReference>
<evidence type="ECO:0000313" key="1">
    <source>
        <dbReference type="EMBL" id="GFS91640.1"/>
    </source>
</evidence>
<organism evidence="1 2">
    <name type="scientific">Nephila pilipes</name>
    <name type="common">Giant wood spider</name>
    <name type="synonym">Nephila maculata</name>
    <dbReference type="NCBI Taxonomy" id="299642"/>
    <lineage>
        <taxon>Eukaryota</taxon>
        <taxon>Metazoa</taxon>
        <taxon>Ecdysozoa</taxon>
        <taxon>Arthropoda</taxon>
        <taxon>Chelicerata</taxon>
        <taxon>Arachnida</taxon>
        <taxon>Araneae</taxon>
        <taxon>Araneomorphae</taxon>
        <taxon>Entelegynae</taxon>
        <taxon>Araneoidea</taxon>
        <taxon>Nephilidae</taxon>
        <taxon>Nephila</taxon>
    </lineage>
</organism>
<protein>
    <submittedName>
        <fullName evidence="1">Uncharacterized protein</fullName>
    </submittedName>
</protein>